<dbReference type="RefSeq" id="WP_211786423.1">
    <property type="nucleotide sequence ID" value="NZ_BAAAMZ010000002.1"/>
</dbReference>
<accession>A0A561T637</accession>
<evidence type="ECO:0000256" key="8">
    <source>
        <dbReference type="SAM" id="MobiDB-lite"/>
    </source>
</evidence>
<organism evidence="10 11">
    <name type="scientific">Kitasatospora viridis</name>
    <dbReference type="NCBI Taxonomy" id="281105"/>
    <lineage>
        <taxon>Bacteria</taxon>
        <taxon>Bacillati</taxon>
        <taxon>Actinomycetota</taxon>
        <taxon>Actinomycetes</taxon>
        <taxon>Kitasatosporales</taxon>
        <taxon>Streptomycetaceae</taxon>
        <taxon>Kitasatospora</taxon>
    </lineage>
</organism>
<keyword evidence="4" id="KW-0134">Cell wall</keyword>
<comment type="similarity">
    <text evidence="2">Belongs to the bacterial phospholipase C family.</text>
</comment>
<gene>
    <name evidence="10" type="ORF">FHX73_1456</name>
</gene>
<dbReference type="PANTHER" id="PTHR31956">
    <property type="entry name" value="NON-SPECIFIC PHOSPHOLIPASE C4-RELATED"/>
    <property type="match status" value="1"/>
</dbReference>
<comment type="catalytic activity">
    <reaction evidence="7">
        <text>a 1,2-diacyl-sn-glycero-3-phosphocholine + H2O = phosphocholine + a 1,2-diacyl-sn-glycerol + H(+)</text>
        <dbReference type="Rhea" id="RHEA:10604"/>
        <dbReference type="ChEBI" id="CHEBI:15377"/>
        <dbReference type="ChEBI" id="CHEBI:15378"/>
        <dbReference type="ChEBI" id="CHEBI:17815"/>
        <dbReference type="ChEBI" id="CHEBI:57643"/>
        <dbReference type="ChEBI" id="CHEBI:295975"/>
        <dbReference type="EC" id="3.1.4.3"/>
    </reaction>
    <physiologicalReaction direction="left-to-right" evidence="7">
        <dbReference type="Rhea" id="RHEA:10605"/>
    </physiologicalReaction>
</comment>
<keyword evidence="4" id="KW-0964">Secreted</keyword>
<dbReference type="PROSITE" id="PS51318">
    <property type="entry name" value="TAT"/>
    <property type="match status" value="1"/>
</dbReference>
<dbReference type="EC" id="3.1.4.3" evidence="3"/>
<keyword evidence="6" id="KW-0843">Virulence</keyword>
<proteinExistence type="inferred from homology"/>
<evidence type="ECO:0000256" key="1">
    <source>
        <dbReference type="ARBA" id="ARBA00004191"/>
    </source>
</evidence>
<sequence length="684" mass="73199">MTEPGFPLTRRRFLGGAVAAGALSVLPPGMAQALAAPSVPGSLADVKHVVVLMQENRSFDHYYGTMSGVRGFGDRTAVTMPNGLDVFHQPSASRSDGHLLPFRINTTQVDGQDDDYLPHAWSDQHQAIDGGRCDQWIAAKGEMTMGYLTEQDIPFHRALADAFTICDHYHCSVQGPTTPNRVYLFSGTIDAAGQHGGPGNNNPADYQPVYSWQTYPEFLEQRGVSWRVYANNEVGDDGNHPWVGDYGDNPLWLFSAFHDPANSALAQKAGITPWQPDSGLGKDPAHVLSAFTADCAAGTLPEVSWIVAPSGYCEHPAGRPLNGAVYIQEVLKALWADQELWSSTVLLINYDENDGMFDHVPPPMPPAGATDEYVGGLPIGLGARVPMTVISPWSKGGWVNSQVFDHTSVIRFIETWKHPDQPFPNISPWRRSVCGDLTSCFDFTAADPAVPTGLPVMPDHAIAPGDPDDPEKGLPAAAPPATGPTAAPAQDPGTRPARPLPYQPLAAASLSADRQLLTTTFANQGAAAVQLAAYRADGQTDGPWGYDVAAGATVSDTWHVQAYGGGEYDIAVHGPNRFRWQFAGDANSPGAGVEVTASYTAAPRLQLVLANASAQPVTITVTANQYRGDGPWTYAVPAGGSTTDSWDLLSFDGWYDLSVTVNTDPTFLRRFTGHAENGLPSRTG</sequence>
<keyword evidence="11" id="KW-1185">Reference proteome</keyword>
<dbReference type="InterPro" id="IPR008475">
    <property type="entry name" value="PLipase_C_C"/>
</dbReference>
<dbReference type="Proteomes" id="UP000317940">
    <property type="component" value="Unassembled WGS sequence"/>
</dbReference>
<evidence type="ECO:0000256" key="3">
    <source>
        <dbReference type="ARBA" id="ARBA00012018"/>
    </source>
</evidence>
<comment type="caution">
    <text evidence="10">The sequence shown here is derived from an EMBL/GenBank/DDBJ whole genome shotgun (WGS) entry which is preliminary data.</text>
</comment>
<dbReference type="NCBIfam" id="TIGR03396">
    <property type="entry name" value="PC_PLC"/>
    <property type="match status" value="1"/>
</dbReference>
<dbReference type="AlphaFoldDB" id="A0A561T637"/>
<dbReference type="InterPro" id="IPR017850">
    <property type="entry name" value="Alkaline_phosphatase_core_sf"/>
</dbReference>
<dbReference type="Pfam" id="PF04185">
    <property type="entry name" value="Phosphoesterase"/>
    <property type="match status" value="1"/>
</dbReference>
<keyword evidence="5" id="KW-0378">Hydrolase</keyword>
<evidence type="ECO:0000313" key="11">
    <source>
        <dbReference type="Proteomes" id="UP000317940"/>
    </source>
</evidence>
<evidence type="ECO:0000313" key="10">
    <source>
        <dbReference type="EMBL" id="TWF82574.1"/>
    </source>
</evidence>
<evidence type="ECO:0000256" key="7">
    <source>
        <dbReference type="ARBA" id="ARBA00048421"/>
    </source>
</evidence>
<name>A0A561T637_9ACTN</name>
<comment type="subcellular location">
    <subcellularLocation>
        <location evidence="1">Secreted</location>
        <location evidence="1">Cell wall</location>
    </subcellularLocation>
</comment>
<reference evidence="10 11" key="1">
    <citation type="submission" date="2019-06" db="EMBL/GenBank/DDBJ databases">
        <title>Sequencing the genomes of 1000 actinobacteria strains.</title>
        <authorList>
            <person name="Klenk H.-P."/>
        </authorList>
    </citation>
    <scope>NUCLEOTIDE SEQUENCE [LARGE SCALE GENOMIC DNA]</scope>
    <source>
        <strain evidence="10 11">DSM 44826</strain>
    </source>
</reference>
<dbReference type="InterPro" id="IPR007312">
    <property type="entry name" value="Phosphoesterase"/>
</dbReference>
<dbReference type="EMBL" id="VIWT01000004">
    <property type="protein sequence ID" value="TWF82574.1"/>
    <property type="molecule type" value="Genomic_DNA"/>
</dbReference>
<dbReference type="GO" id="GO:0016042">
    <property type="term" value="P:lipid catabolic process"/>
    <property type="evidence" value="ECO:0007669"/>
    <property type="project" value="InterPro"/>
</dbReference>
<dbReference type="InterPro" id="IPR017767">
    <property type="entry name" value="PC-PLC"/>
</dbReference>
<protein>
    <recommendedName>
        <fullName evidence="3">phospholipase C</fullName>
        <ecNumber evidence="3">3.1.4.3</ecNumber>
    </recommendedName>
</protein>
<dbReference type="InterPro" id="IPR006311">
    <property type="entry name" value="TAT_signal"/>
</dbReference>
<dbReference type="Gene3D" id="3.40.720.10">
    <property type="entry name" value="Alkaline Phosphatase, subunit A"/>
    <property type="match status" value="2"/>
</dbReference>
<evidence type="ECO:0000256" key="2">
    <source>
        <dbReference type="ARBA" id="ARBA00009717"/>
    </source>
</evidence>
<dbReference type="GO" id="GO:0034480">
    <property type="term" value="F:phosphatidylcholine phospholipase C activity"/>
    <property type="evidence" value="ECO:0007669"/>
    <property type="project" value="UniProtKB-EC"/>
</dbReference>
<evidence type="ECO:0000259" key="9">
    <source>
        <dbReference type="Pfam" id="PF05506"/>
    </source>
</evidence>
<dbReference type="PANTHER" id="PTHR31956:SF1">
    <property type="entry name" value="NON-SPECIFIC PHOSPHOLIPASE C1"/>
    <property type="match status" value="1"/>
</dbReference>
<evidence type="ECO:0000256" key="4">
    <source>
        <dbReference type="ARBA" id="ARBA00022512"/>
    </source>
</evidence>
<dbReference type="CDD" id="cd16014">
    <property type="entry name" value="PLC"/>
    <property type="match status" value="1"/>
</dbReference>
<feature type="domain" description="Bacterial phospholipase C C-terminal" evidence="9">
    <location>
        <begin position="496"/>
        <end position="585"/>
    </location>
</feature>
<feature type="domain" description="Bacterial phospholipase C C-terminal" evidence="9">
    <location>
        <begin position="595"/>
        <end position="674"/>
    </location>
</feature>
<evidence type="ECO:0000256" key="5">
    <source>
        <dbReference type="ARBA" id="ARBA00022801"/>
    </source>
</evidence>
<evidence type="ECO:0000256" key="6">
    <source>
        <dbReference type="ARBA" id="ARBA00023026"/>
    </source>
</evidence>
<dbReference type="Pfam" id="PF05506">
    <property type="entry name" value="PLipase_C_C"/>
    <property type="match status" value="2"/>
</dbReference>
<feature type="region of interest" description="Disordered" evidence="8">
    <location>
        <begin position="458"/>
        <end position="501"/>
    </location>
</feature>